<dbReference type="SMART" id="SM00248">
    <property type="entry name" value="ANK"/>
    <property type="match status" value="4"/>
</dbReference>
<dbReference type="PROSITE" id="PS50297">
    <property type="entry name" value="ANK_REP_REGION"/>
    <property type="match status" value="1"/>
</dbReference>
<dbReference type="SMART" id="SM00054">
    <property type="entry name" value="EFh"/>
    <property type="match status" value="2"/>
</dbReference>
<dbReference type="Pfam" id="PF13499">
    <property type="entry name" value="EF-hand_7"/>
    <property type="match status" value="1"/>
</dbReference>
<dbReference type="PROSITE" id="PS50222">
    <property type="entry name" value="EF_HAND_2"/>
    <property type="match status" value="2"/>
</dbReference>
<feature type="compositionally biased region" description="Basic and acidic residues" evidence="3">
    <location>
        <begin position="892"/>
        <end position="910"/>
    </location>
</feature>
<dbReference type="InterPro" id="IPR002110">
    <property type="entry name" value="Ankyrin_rpt"/>
</dbReference>
<dbReference type="EMBL" id="CAMPGE010021752">
    <property type="protein sequence ID" value="CAI2379875.1"/>
    <property type="molecule type" value="Genomic_DNA"/>
</dbReference>
<protein>
    <recommendedName>
        <fullName evidence="4">EF-hand domain-containing protein</fullName>
    </recommendedName>
</protein>
<feature type="compositionally biased region" description="Acidic residues" evidence="3">
    <location>
        <begin position="837"/>
        <end position="861"/>
    </location>
</feature>
<feature type="compositionally biased region" description="Acidic residues" evidence="3">
    <location>
        <begin position="973"/>
        <end position="990"/>
    </location>
</feature>
<keyword evidence="6" id="KW-1185">Reference proteome</keyword>
<dbReference type="PANTHER" id="PTHR24118:SF99">
    <property type="entry name" value="POTE ANKYRIN DOMAIN FAMILY MEMBER 3C-RELATED"/>
    <property type="match status" value="1"/>
</dbReference>
<keyword evidence="2" id="KW-0040">ANK repeat</keyword>
<dbReference type="InterPro" id="IPR018247">
    <property type="entry name" value="EF_Hand_1_Ca_BS"/>
</dbReference>
<evidence type="ECO:0000256" key="1">
    <source>
        <dbReference type="ARBA" id="ARBA00022837"/>
    </source>
</evidence>
<feature type="repeat" description="ANK" evidence="2">
    <location>
        <begin position="646"/>
        <end position="679"/>
    </location>
</feature>
<dbReference type="InterPro" id="IPR036770">
    <property type="entry name" value="Ankyrin_rpt-contain_sf"/>
</dbReference>
<evidence type="ECO:0000313" key="5">
    <source>
        <dbReference type="EMBL" id="CAI2379875.1"/>
    </source>
</evidence>
<feature type="repeat" description="ANK" evidence="2">
    <location>
        <begin position="123"/>
        <end position="155"/>
    </location>
</feature>
<evidence type="ECO:0000313" key="6">
    <source>
        <dbReference type="Proteomes" id="UP001295684"/>
    </source>
</evidence>
<dbReference type="PROSITE" id="PS50088">
    <property type="entry name" value="ANK_REPEAT"/>
    <property type="match status" value="2"/>
</dbReference>
<dbReference type="InterPro" id="IPR002048">
    <property type="entry name" value="EF_hand_dom"/>
</dbReference>
<proteinExistence type="predicted"/>
<dbReference type="Gene3D" id="1.25.40.20">
    <property type="entry name" value="Ankyrin repeat-containing domain"/>
    <property type="match status" value="3"/>
</dbReference>
<dbReference type="AlphaFoldDB" id="A0AAD1XVL5"/>
<dbReference type="GO" id="GO:0005509">
    <property type="term" value="F:calcium ion binding"/>
    <property type="evidence" value="ECO:0007669"/>
    <property type="project" value="InterPro"/>
</dbReference>
<feature type="compositionally biased region" description="Basic and acidic residues" evidence="3">
    <location>
        <begin position="862"/>
        <end position="885"/>
    </location>
</feature>
<dbReference type="PROSITE" id="PS00018">
    <property type="entry name" value="EF_HAND_1"/>
    <property type="match status" value="2"/>
</dbReference>
<evidence type="ECO:0000259" key="4">
    <source>
        <dbReference type="PROSITE" id="PS50222"/>
    </source>
</evidence>
<dbReference type="Proteomes" id="UP001295684">
    <property type="component" value="Unassembled WGS sequence"/>
</dbReference>
<organism evidence="5 6">
    <name type="scientific">Euplotes crassus</name>
    <dbReference type="NCBI Taxonomy" id="5936"/>
    <lineage>
        <taxon>Eukaryota</taxon>
        <taxon>Sar</taxon>
        <taxon>Alveolata</taxon>
        <taxon>Ciliophora</taxon>
        <taxon>Intramacronucleata</taxon>
        <taxon>Spirotrichea</taxon>
        <taxon>Hypotrichia</taxon>
        <taxon>Euplotida</taxon>
        <taxon>Euplotidae</taxon>
        <taxon>Moneuplotes</taxon>
    </lineage>
</organism>
<accession>A0AAD1XVL5</accession>
<evidence type="ECO:0000256" key="3">
    <source>
        <dbReference type="SAM" id="MobiDB-lite"/>
    </source>
</evidence>
<dbReference type="Pfam" id="PF12796">
    <property type="entry name" value="Ank_2"/>
    <property type="match status" value="1"/>
</dbReference>
<sequence>MRKQVQEFINDPDKLIKYKNKHFKNSKDTSEIDSLIHKARIYQKKQQMKQTEDASQTFDKELQKLVRNARIYLKKQKKIRSAESRSLINASILNCNKAMEAFLYVYPTDPERRKRLINKTDGYGRTALTYACYHGNYEAMSLLLAAGADACIADSNLMTPLHYVSRNEDPRLVELLFLYSKQTTKVKISQEGLPPDQRDIGALARAELSEDEEEVIGLKDFKIDSEEEDVPQKEKSNIQDVSKILREIDGFRIINGDEDKRESFEYADNPNLLNFRDKLGRTALHYSCFYGSIGIVEDLSFLKANPWLEDAYHKRAIDLIQEGEKHDDLVKLCNTNMKVSKPTLKGLTKGLLNRTKKKQKKGLKSLEIDDLKLVPKKKIVSERIGINSDNYLSFALRSENFEASKYLHSLNIFPLDFQNSSGYTYYHCCIISQRQDLLKLIFLDPEKLEEPYNSKAEVTSEDFEVNPEVFRKKIFEITSNKKNNILNCCAEYGSDESFDFLYKIFTNHYNTDKRRKRGRRILETEDDKHKSVLYKCVLKEQDHKLEQMLNYKEMISEKDLFEVSKYLEGNKDTKLGATKQSMAASDVAKEKVNIFVNKIWNYLKDKNLNKFTKYVQNRAEAIHNAYPKKEADEIYSEIINDQKRGSLFTPLHFAIKNQNLPLIRELVYTYNADMTLENKDGHDPVEYLHLGPVNAEIPSVVIDTIDDLLHKRTKSIKYDKDKKFHEIVRREDQKEREELMETINKFKESVLNSGRNLRFIFEKLDLDNNGTLTPDEIKAAFTVLEIEGDCDKVLKYSDTNKDGMIDYDEFCNFLYQTESEMESEINRFEMGSSQKDIEEDQDDEQEGEQSEEEQTEEEMKEEETKEEVNEKIKIQEEIKQGKEEQNVGVGKDAPKEIKAQKKKEESTFKLEEDDDEENKESTTPPKSNPTPNPTSVETAQKPISSPTQNLTSKDPPKPSSPKPASKSPKGLDSSDEIAEDFIEEPLEESP</sequence>
<feature type="compositionally biased region" description="Polar residues" evidence="3">
    <location>
        <begin position="936"/>
        <end position="951"/>
    </location>
</feature>
<evidence type="ECO:0000256" key="2">
    <source>
        <dbReference type="PROSITE-ProRule" id="PRU00023"/>
    </source>
</evidence>
<reference evidence="5" key="1">
    <citation type="submission" date="2023-07" db="EMBL/GenBank/DDBJ databases">
        <authorList>
            <consortium name="AG Swart"/>
            <person name="Singh M."/>
            <person name="Singh A."/>
            <person name="Seah K."/>
            <person name="Emmerich C."/>
        </authorList>
    </citation>
    <scope>NUCLEOTIDE SEQUENCE</scope>
    <source>
        <strain evidence="5">DP1</strain>
    </source>
</reference>
<dbReference type="SUPFAM" id="SSF47473">
    <property type="entry name" value="EF-hand"/>
    <property type="match status" value="1"/>
</dbReference>
<feature type="domain" description="EF-hand" evidence="4">
    <location>
        <begin position="752"/>
        <end position="787"/>
    </location>
</feature>
<name>A0AAD1XVL5_EUPCR</name>
<dbReference type="PANTHER" id="PTHR24118">
    <property type="entry name" value="POTE ANKYRIN DOMAIN"/>
    <property type="match status" value="1"/>
</dbReference>
<dbReference type="SUPFAM" id="SSF48403">
    <property type="entry name" value="Ankyrin repeat"/>
    <property type="match status" value="2"/>
</dbReference>
<keyword evidence="1" id="KW-0106">Calcium</keyword>
<feature type="region of interest" description="Disordered" evidence="3">
    <location>
        <begin position="832"/>
        <end position="990"/>
    </location>
</feature>
<gene>
    <name evidence="5" type="ORF">ECRASSUSDP1_LOCUS21295</name>
</gene>
<dbReference type="Gene3D" id="1.10.238.10">
    <property type="entry name" value="EF-hand"/>
    <property type="match status" value="1"/>
</dbReference>
<dbReference type="CDD" id="cd00051">
    <property type="entry name" value="EFh"/>
    <property type="match status" value="1"/>
</dbReference>
<dbReference type="Pfam" id="PF00023">
    <property type="entry name" value="Ank"/>
    <property type="match status" value="1"/>
</dbReference>
<feature type="domain" description="EF-hand" evidence="4">
    <location>
        <begin position="789"/>
        <end position="820"/>
    </location>
</feature>
<dbReference type="InterPro" id="IPR011992">
    <property type="entry name" value="EF-hand-dom_pair"/>
</dbReference>
<comment type="caution">
    <text evidence="5">The sequence shown here is derived from an EMBL/GenBank/DDBJ whole genome shotgun (WGS) entry which is preliminary data.</text>
</comment>